<name>A0A140L764_9FIRM</name>
<dbReference type="EMBL" id="LOED01000020">
    <property type="protein sequence ID" value="KXG76389.1"/>
    <property type="molecule type" value="Genomic_DNA"/>
</dbReference>
<gene>
    <name evidence="2" type="primary">ydfK</name>
    <name evidence="2" type="ORF">AN618_16290</name>
</gene>
<reference evidence="2 3" key="1">
    <citation type="submission" date="2015-12" db="EMBL/GenBank/DDBJ databases">
        <title>Draft genome sequnece of Fervidicola ferrireducens strain Y170.</title>
        <authorList>
            <person name="Patel B.K."/>
        </authorList>
    </citation>
    <scope>NUCLEOTIDE SEQUENCE [LARGE SCALE GENOMIC DNA]</scope>
    <source>
        <strain evidence="2 3">Y170</strain>
    </source>
</reference>
<feature type="transmembrane region" description="Helical" evidence="1">
    <location>
        <begin position="208"/>
        <end position="226"/>
    </location>
</feature>
<feature type="transmembrane region" description="Helical" evidence="1">
    <location>
        <begin position="175"/>
        <end position="196"/>
    </location>
</feature>
<dbReference type="InterPro" id="IPR007563">
    <property type="entry name" value="DUF554"/>
</dbReference>
<evidence type="ECO:0000313" key="3">
    <source>
        <dbReference type="Proteomes" id="UP000070427"/>
    </source>
</evidence>
<dbReference type="PANTHER" id="PTHR36111:SF2">
    <property type="entry name" value="INNER MEMBRANE PROTEIN"/>
    <property type="match status" value="1"/>
</dbReference>
<keyword evidence="1" id="KW-0472">Membrane</keyword>
<proteinExistence type="predicted"/>
<dbReference type="InParanoid" id="A0A140L764"/>
<dbReference type="RefSeq" id="WP_066353768.1">
    <property type="nucleotide sequence ID" value="NZ_LOED01000020.1"/>
</dbReference>
<evidence type="ECO:0000313" key="2">
    <source>
        <dbReference type="EMBL" id="KXG76389.1"/>
    </source>
</evidence>
<feature type="transmembrane region" description="Helical" evidence="1">
    <location>
        <begin position="6"/>
        <end position="21"/>
    </location>
</feature>
<protein>
    <submittedName>
        <fullName evidence="2">Putative membrane protein YdfK</fullName>
    </submittedName>
</protein>
<evidence type="ECO:0000256" key="1">
    <source>
        <dbReference type="SAM" id="Phobius"/>
    </source>
</evidence>
<dbReference type="Pfam" id="PF04474">
    <property type="entry name" value="DUF554"/>
    <property type="match status" value="1"/>
</dbReference>
<dbReference type="Proteomes" id="UP000070427">
    <property type="component" value="Unassembled WGS sequence"/>
</dbReference>
<feature type="transmembrane region" description="Helical" evidence="1">
    <location>
        <begin position="56"/>
        <end position="75"/>
    </location>
</feature>
<accession>A0A140L764</accession>
<sequence>MFGTIVNSVAIIAGALMGNLLKGRFSENISTTLMQGLSLVVMLIGLSMALKTENLLIVTLSIVSGAILGEIMRIEERLNRLGETLEKRFGSGDGDFTKAFVSASLIYCVGAMAIMGAIESGLTGNHSILLVKSILDGVSAVVFSSTLGIGVAFSAVTVFLYQGSIALAAGFIKSYLTDAIIAEMTAAGGLLIFGIGINMLEGKSRVKVGNLLPAVFTAIVFTMLFSKFPKL</sequence>
<dbReference type="OrthoDB" id="9797976at2"/>
<feature type="transmembrane region" description="Helical" evidence="1">
    <location>
        <begin position="96"/>
        <end position="118"/>
    </location>
</feature>
<keyword evidence="1" id="KW-1133">Transmembrane helix</keyword>
<dbReference type="PATRIC" id="fig|520764.3.peg.1749"/>
<keyword evidence="1" id="KW-0812">Transmembrane</keyword>
<feature type="transmembrane region" description="Helical" evidence="1">
    <location>
        <begin position="33"/>
        <end position="50"/>
    </location>
</feature>
<keyword evidence="3" id="KW-1185">Reference proteome</keyword>
<dbReference type="AlphaFoldDB" id="A0A140L764"/>
<comment type="caution">
    <text evidence="2">The sequence shown here is derived from an EMBL/GenBank/DDBJ whole genome shotgun (WGS) entry which is preliminary data.</text>
</comment>
<dbReference type="FunCoup" id="A0A140L764">
    <property type="interactions" value="56"/>
</dbReference>
<feature type="transmembrane region" description="Helical" evidence="1">
    <location>
        <begin position="138"/>
        <end position="163"/>
    </location>
</feature>
<dbReference type="STRING" id="520764.AN618_16290"/>
<dbReference type="PANTHER" id="PTHR36111">
    <property type="entry name" value="INNER MEMBRANE PROTEIN-RELATED"/>
    <property type="match status" value="1"/>
</dbReference>
<organism evidence="2 3">
    <name type="scientific">Fervidicola ferrireducens</name>
    <dbReference type="NCBI Taxonomy" id="520764"/>
    <lineage>
        <taxon>Bacteria</taxon>
        <taxon>Bacillati</taxon>
        <taxon>Bacillota</taxon>
        <taxon>Clostridia</taxon>
        <taxon>Thermosediminibacterales</taxon>
        <taxon>Thermosediminibacteraceae</taxon>
        <taxon>Fervidicola</taxon>
    </lineage>
</organism>